<dbReference type="SUPFAM" id="SSF51197">
    <property type="entry name" value="Clavaminate synthase-like"/>
    <property type="match status" value="1"/>
</dbReference>
<keyword evidence="3" id="KW-1185">Reference proteome</keyword>
<dbReference type="Pfam" id="PF03171">
    <property type="entry name" value="2OG-FeII_Oxy"/>
    <property type="match status" value="1"/>
</dbReference>
<evidence type="ECO:0000313" key="2">
    <source>
        <dbReference type="EMBL" id="EPS73901.1"/>
    </source>
</evidence>
<dbReference type="EMBL" id="AUSU01000258">
    <property type="protein sequence ID" value="EPS73901.1"/>
    <property type="molecule type" value="Genomic_DNA"/>
</dbReference>
<gene>
    <name evidence="2" type="ORF">M569_00857</name>
</gene>
<accession>S8D936</accession>
<feature type="non-terminal residue" evidence="2">
    <location>
        <position position="82"/>
    </location>
</feature>
<sequence>MQMITNGNYKSVMHKANVTCDKERLSVAYFFTPKPDVEFGPSPSLVTRETPARFRKTTSAEYRKLIFSRELRGKSNLDTMRI</sequence>
<evidence type="ECO:0000259" key="1">
    <source>
        <dbReference type="Pfam" id="PF03171"/>
    </source>
</evidence>
<reference evidence="2 3" key="1">
    <citation type="journal article" date="2013" name="BMC Genomics">
        <title>The miniature genome of a carnivorous plant Genlisea aurea contains a low number of genes and short non-coding sequences.</title>
        <authorList>
            <person name="Leushkin E.V."/>
            <person name="Sutormin R.A."/>
            <person name="Nabieva E.R."/>
            <person name="Penin A.A."/>
            <person name="Kondrashov A.S."/>
            <person name="Logacheva M.D."/>
        </authorList>
    </citation>
    <scope>NUCLEOTIDE SEQUENCE [LARGE SCALE GENOMIC DNA]</scope>
</reference>
<dbReference type="InterPro" id="IPR027443">
    <property type="entry name" value="IPNS-like_sf"/>
</dbReference>
<evidence type="ECO:0000313" key="3">
    <source>
        <dbReference type="Proteomes" id="UP000015453"/>
    </source>
</evidence>
<dbReference type="AlphaFoldDB" id="S8D936"/>
<name>S8D936_9LAMI</name>
<dbReference type="InterPro" id="IPR044861">
    <property type="entry name" value="IPNS-like_FE2OG_OXY"/>
</dbReference>
<feature type="domain" description="Isopenicillin N synthase-like Fe(2+) 2OG dioxygenase" evidence="1">
    <location>
        <begin position="1"/>
        <end position="33"/>
    </location>
</feature>
<protein>
    <recommendedName>
        <fullName evidence="1">Isopenicillin N synthase-like Fe(2+) 2OG dioxygenase domain-containing protein</fullName>
    </recommendedName>
</protein>
<organism evidence="2 3">
    <name type="scientific">Genlisea aurea</name>
    <dbReference type="NCBI Taxonomy" id="192259"/>
    <lineage>
        <taxon>Eukaryota</taxon>
        <taxon>Viridiplantae</taxon>
        <taxon>Streptophyta</taxon>
        <taxon>Embryophyta</taxon>
        <taxon>Tracheophyta</taxon>
        <taxon>Spermatophyta</taxon>
        <taxon>Magnoliopsida</taxon>
        <taxon>eudicotyledons</taxon>
        <taxon>Gunneridae</taxon>
        <taxon>Pentapetalae</taxon>
        <taxon>asterids</taxon>
        <taxon>lamiids</taxon>
        <taxon>Lamiales</taxon>
        <taxon>Lentibulariaceae</taxon>
        <taxon>Genlisea</taxon>
    </lineage>
</organism>
<proteinExistence type="predicted"/>
<dbReference type="Gene3D" id="2.60.120.330">
    <property type="entry name" value="B-lactam Antibiotic, Isopenicillin N Synthase, Chain"/>
    <property type="match status" value="1"/>
</dbReference>
<dbReference type="Proteomes" id="UP000015453">
    <property type="component" value="Unassembled WGS sequence"/>
</dbReference>
<comment type="caution">
    <text evidence="2">The sequence shown here is derived from an EMBL/GenBank/DDBJ whole genome shotgun (WGS) entry which is preliminary data.</text>
</comment>
<dbReference type="OrthoDB" id="288590at2759"/>